<evidence type="ECO:0000313" key="3">
    <source>
        <dbReference type="Proteomes" id="UP000184330"/>
    </source>
</evidence>
<organism evidence="2 3">
    <name type="scientific">Phialocephala subalpina</name>
    <dbReference type="NCBI Taxonomy" id="576137"/>
    <lineage>
        <taxon>Eukaryota</taxon>
        <taxon>Fungi</taxon>
        <taxon>Dikarya</taxon>
        <taxon>Ascomycota</taxon>
        <taxon>Pezizomycotina</taxon>
        <taxon>Leotiomycetes</taxon>
        <taxon>Helotiales</taxon>
        <taxon>Mollisiaceae</taxon>
        <taxon>Phialocephala</taxon>
        <taxon>Phialocephala fortinii species complex</taxon>
    </lineage>
</organism>
<evidence type="ECO:0000313" key="2">
    <source>
        <dbReference type="EMBL" id="CZR68233.1"/>
    </source>
</evidence>
<name>A0A1L7XT66_9HELO</name>
<dbReference type="Proteomes" id="UP000184330">
    <property type="component" value="Unassembled WGS sequence"/>
</dbReference>
<dbReference type="AlphaFoldDB" id="A0A1L7XT66"/>
<feature type="region of interest" description="Disordered" evidence="1">
    <location>
        <begin position="21"/>
        <end position="104"/>
    </location>
</feature>
<feature type="compositionally biased region" description="Acidic residues" evidence="1">
    <location>
        <begin position="40"/>
        <end position="49"/>
    </location>
</feature>
<dbReference type="EMBL" id="FJOG01000052">
    <property type="protein sequence ID" value="CZR68233.1"/>
    <property type="molecule type" value="Genomic_DNA"/>
</dbReference>
<feature type="compositionally biased region" description="Basic and acidic residues" evidence="1">
    <location>
        <begin position="21"/>
        <end position="39"/>
    </location>
</feature>
<proteinExistence type="predicted"/>
<protein>
    <submittedName>
        <fullName evidence="2">Uncharacterized protein</fullName>
    </submittedName>
</protein>
<evidence type="ECO:0000256" key="1">
    <source>
        <dbReference type="SAM" id="MobiDB-lite"/>
    </source>
</evidence>
<sequence>MAGQTLAAPIFNTLRDYVSARDSFKPRDIADDSAKRQDDEGTSSEDDLPISDAPSFDDNSSSGEGEGTANLAARQDDESSSSDGGDDLPVPKAPIFDDDEPAGEDVYTRDISTRQNAAAGTAAGGSSSSGAGISLPIPKLPTVTGANSGSGNTVGGSAGMVPARAKNEASRLLVLHHMFGSDFRMLARVKISRCQSYTTSRRYNSFHWIVRCYVVFVYCWKPEGDDLLCHCHPAMIVHRCRNAGYSTRRWHLDLLQLMNTRQP</sequence>
<keyword evidence="3" id="KW-1185">Reference proteome</keyword>
<gene>
    <name evidence="2" type="ORF">PAC_18132</name>
</gene>
<accession>A0A1L7XT66</accession>
<reference evidence="2 3" key="1">
    <citation type="submission" date="2016-03" db="EMBL/GenBank/DDBJ databases">
        <authorList>
            <person name="Ploux O."/>
        </authorList>
    </citation>
    <scope>NUCLEOTIDE SEQUENCE [LARGE SCALE GENOMIC DNA]</scope>
    <source>
        <strain evidence="2 3">UAMH 11012</strain>
    </source>
</reference>